<gene>
    <name evidence="6" type="ORF">BLA60_07540</name>
</gene>
<keyword evidence="3 4" id="KW-0443">Lipid metabolism</keyword>
<evidence type="ECO:0000256" key="2">
    <source>
        <dbReference type="ARBA" id="ARBA00022963"/>
    </source>
</evidence>
<dbReference type="SUPFAM" id="SSF52151">
    <property type="entry name" value="FabD/lysophospholipase-like"/>
    <property type="match status" value="1"/>
</dbReference>
<dbReference type="PANTHER" id="PTHR14226:SF57">
    <property type="entry name" value="BLR7027 PROTEIN"/>
    <property type="match status" value="1"/>
</dbReference>
<dbReference type="Gene3D" id="3.40.1090.10">
    <property type="entry name" value="Cytosolic phospholipase A2 catalytic domain"/>
    <property type="match status" value="2"/>
</dbReference>
<proteinExistence type="predicted"/>
<feature type="short sequence motif" description="GXSXG" evidence="4">
    <location>
        <begin position="41"/>
        <end position="45"/>
    </location>
</feature>
<evidence type="ECO:0000259" key="5">
    <source>
        <dbReference type="PROSITE" id="PS51635"/>
    </source>
</evidence>
<dbReference type="Pfam" id="PF01734">
    <property type="entry name" value="Patatin"/>
    <property type="match status" value="1"/>
</dbReference>
<dbReference type="EMBL" id="MSIF01000002">
    <property type="protein sequence ID" value="OLF13078.1"/>
    <property type="molecule type" value="Genomic_DNA"/>
</dbReference>
<feature type="active site" description="Proton acceptor" evidence="4">
    <location>
        <position position="184"/>
    </location>
</feature>
<feature type="domain" description="PNPLA" evidence="5">
    <location>
        <begin position="6"/>
        <end position="197"/>
    </location>
</feature>
<keyword evidence="1 4" id="KW-0378">Hydrolase</keyword>
<protein>
    <submittedName>
        <fullName evidence="6">Patatin</fullName>
    </submittedName>
</protein>
<dbReference type="AlphaFoldDB" id="A0A7Z0WQI4"/>
<dbReference type="OrthoDB" id="2339873at2"/>
<dbReference type="InterPro" id="IPR050301">
    <property type="entry name" value="NTE"/>
</dbReference>
<sequence>MTRRALVLGGGGITGIAWEWGMLAGLARAGVDLTGADLVVGTSAGSVVGAQVASGLDVERCYATQLEPSNGEVAAALGPATILRYALAQFGPGGPQGTRARLGRLALRTATMPEAERVAVIESRLPVQTWPDRPLLVTAVDAGSGAFATFDRDAGVPLARAVAASCAVPGVWPPVTIDGRRYVDGGMRSGANADLAAGYDRVVVLAPLPRGLGRMTPAATQVEALRARSRVELVSPDRGALRAIGRNVLDPARRGAAARSGVVQSESVLDRIRSVWK</sequence>
<evidence type="ECO:0000256" key="3">
    <source>
        <dbReference type="ARBA" id="ARBA00023098"/>
    </source>
</evidence>
<feature type="short sequence motif" description="DGA/G" evidence="4">
    <location>
        <begin position="184"/>
        <end position="186"/>
    </location>
</feature>
<accession>A0A7Z0WQI4</accession>
<reference evidence="6 7" key="1">
    <citation type="submission" date="2016-12" db="EMBL/GenBank/DDBJ databases">
        <title>The draft genome sequence of Actinophytocola xinjiangensis.</title>
        <authorList>
            <person name="Wang W."/>
            <person name="Yuan L."/>
        </authorList>
    </citation>
    <scope>NUCLEOTIDE SEQUENCE [LARGE SCALE GENOMIC DNA]</scope>
    <source>
        <strain evidence="6 7">CGMCC 4.4663</strain>
    </source>
</reference>
<keyword evidence="7" id="KW-1185">Reference proteome</keyword>
<dbReference type="RefSeq" id="WP_075131987.1">
    <property type="nucleotide sequence ID" value="NZ_MSIF01000002.1"/>
</dbReference>
<keyword evidence="2 4" id="KW-0442">Lipid degradation</keyword>
<dbReference type="Proteomes" id="UP000185696">
    <property type="component" value="Unassembled WGS sequence"/>
</dbReference>
<name>A0A7Z0WQI4_9PSEU</name>
<dbReference type="InterPro" id="IPR016035">
    <property type="entry name" value="Acyl_Trfase/lysoPLipase"/>
</dbReference>
<feature type="active site" description="Nucleophile" evidence="4">
    <location>
        <position position="43"/>
    </location>
</feature>
<evidence type="ECO:0000313" key="6">
    <source>
        <dbReference type="EMBL" id="OLF13078.1"/>
    </source>
</evidence>
<dbReference type="GO" id="GO:0016042">
    <property type="term" value="P:lipid catabolic process"/>
    <property type="evidence" value="ECO:0007669"/>
    <property type="project" value="UniProtKB-UniRule"/>
</dbReference>
<comment type="caution">
    <text evidence="6">The sequence shown here is derived from an EMBL/GenBank/DDBJ whole genome shotgun (WGS) entry which is preliminary data.</text>
</comment>
<evidence type="ECO:0000256" key="4">
    <source>
        <dbReference type="PROSITE-ProRule" id="PRU01161"/>
    </source>
</evidence>
<dbReference type="PROSITE" id="PS51635">
    <property type="entry name" value="PNPLA"/>
    <property type="match status" value="1"/>
</dbReference>
<evidence type="ECO:0000313" key="7">
    <source>
        <dbReference type="Proteomes" id="UP000185696"/>
    </source>
</evidence>
<evidence type="ECO:0000256" key="1">
    <source>
        <dbReference type="ARBA" id="ARBA00022801"/>
    </source>
</evidence>
<dbReference type="GO" id="GO:0016787">
    <property type="term" value="F:hydrolase activity"/>
    <property type="evidence" value="ECO:0007669"/>
    <property type="project" value="UniProtKB-UniRule"/>
</dbReference>
<organism evidence="6 7">
    <name type="scientific">Actinophytocola xinjiangensis</name>
    <dbReference type="NCBI Taxonomy" id="485602"/>
    <lineage>
        <taxon>Bacteria</taxon>
        <taxon>Bacillati</taxon>
        <taxon>Actinomycetota</taxon>
        <taxon>Actinomycetes</taxon>
        <taxon>Pseudonocardiales</taxon>
        <taxon>Pseudonocardiaceae</taxon>
    </lineage>
</organism>
<feature type="short sequence motif" description="GXGXXG" evidence="4">
    <location>
        <begin position="10"/>
        <end position="15"/>
    </location>
</feature>
<dbReference type="InterPro" id="IPR002641">
    <property type="entry name" value="PNPLA_dom"/>
</dbReference>
<dbReference type="PANTHER" id="PTHR14226">
    <property type="entry name" value="NEUROPATHY TARGET ESTERASE/SWISS CHEESE D.MELANOGASTER"/>
    <property type="match status" value="1"/>
</dbReference>